<reference evidence="2 3" key="1">
    <citation type="submission" date="2024-03" db="EMBL/GenBank/DDBJ databases">
        <title>Human intestinal bacterial collection.</title>
        <authorList>
            <person name="Pauvert C."/>
            <person name="Hitch T.C.A."/>
            <person name="Clavel T."/>
        </authorList>
    </citation>
    <scope>NUCLEOTIDE SEQUENCE [LARGE SCALE GENOMIC DNA]</scope>
    <source>
        <strain evidence="2 3">CLA-AP-H27</strain>
    </source>
</reference>
<dbReference type="Proteomes" id="UP001437460">
    <property type="component" value="Unassembled WGS sequence"/>
</dbReference>
<name>A0ABV1HMW3_9FIRM</name>
<dbReference type="InterPro" id="IPR002500">
    <property type="entry name" value="PAPS_reduct_dom"/>
</dbReference>
<comment type="caution">
    <text evidence="2">The sequence shown here is derived from an EMBL/GenBank/DDBJ whole genome shotgun (WGS) entry which is preliminary data.</text>
</comment>
<accession>A0ABV1HMW3</accession>
<dbReference type="InterPro" id="IPR014729">
    <property type="entry name" value="Rossmann-like_a/b/a_fold"/>
</dbReference>
<proteinExistence type="predicted"/>
<organism evidence="2 3">
    <name type="scientific">Ventrimonas faecis</name>
    <dbReference type="NCBI Taxonomy" id="3133170"/>
    <lineage>
        <taxon>Bacteria</taxon>
        <taxon>Bacillati</taxon>
        <taxon>Bacillota</taxon>
        <taxon>Clostridia</taxon>
        <taxon>Lachnospirales</taxon>
        <taxon>Lachnospiraceae</taxon>
        <taxon>Ventrimonas</taxon>
    </lineage>
</organism>
<dbReference type="Pfam" id="PF01507">
    <property type="entry name" value="PAPS_reduct"/>
    <property type="match status" value="1"/>
</dbReference>
<protein>
    <submittedName>
        <fullName evidence="2">Phosphoadenosine phosphosulfate reductase family protein</fullName>
    </submittedName>
</protein>
<feature type="domain" description="Phosphoadenosine phosphosulphate reductase" evidence="1">
    <location>
        <begin position="27"/>
        <end position="143"/>
    </location>
</feature>
<gene>
    <name evidence="2" type="ORF">WMO41_07190</name>
</gene>
<keyword evidence="3" id="KW-1185">Reference proteome</keyword>
<dbReference type="EMBL" id="JBBMFJ010000012">
    <property type="protein sequence ID" value="MEQ2562948.1"/>
    <property type="molecule type" value="Genomic_DNA"/>
</dbReference>
<sequence length="261" mass="30715">MISSMGGYRCCHIQFWNMVIMEKEKQYVASISGGKDSMAMVLGLMEKGWPLTNCVYFDTGMEFSCIRKNIEKVRLELEQYGCELVILQPERHFLEEMLLRRIKCRDGSSHYGSYWCGGPCRWMTRLKINACEKYVKSLGANAVEYIGIAADESGRVKGKSYPLVEWGWTEYQCLQYCYAKGYSWQEGGIELYSILDRVSCWCCRNKNLRELNAIYHNLPQYWDKLRALQSYIEEPYKPPYTIFDLEERFVKRGRQRGLWEV</sequence>
<evidence type="ECO:0000313" key="3">
    <source>
        <dbReference type="Proteomes" id="UP001437460"/>
    </source>
</evidence>
<dbReference type="SUPFAM" id="SSF52402">
    <property type="entry name" value="Adenine nucleotide alpha hydrolases-like"/>
    <property type="match status" value="1"/>
</dbReference>
<evidence type="ECO:0000313" key="2">
    <source>
        <dbReference type="EMBL" id="MEQ2562948.1"/>
    </source>
</evidence>
<dbReference type="Gene3D" id="3.40.50.620">
    <property type="entry name" value="HUPs"/>
    <property type="match status" value="1"/>
</dbReference>
<evidence type="ECO:0000259" key="1">
    <source>
        <dbReference type="Pfam" id="PF01507"/>
    </source>
</evidence>